<keyword evidence="10" id="KW-1185">Reference proteome</keyword>
<dbReference type="KEGG" id="dvi:6634269"/>
<evidence type="ECO:0000256" key="7">
    <source>
        <dbReference type="SAM" id="SignalP"/>
    </source>
</evidence>
<proteinExistence type="inferred from homology"/>
<gene>
    <name evidence="9" type="primary">Dvir\GJ18190</name>
    <name evidence="9" type="ORF">Dvir_GJ18190</name>
</gene>
<dbReference type="MEROPS" id="S01.960"/>
<evidence type="ECO:0000256" key="5">
    <source>
        <dbReference type="ARBA" id="ARBA00068096"/>
    </source>
</evidence>
<dbReference type="PROSITE" id="PS50240">
    <property type="entry name" value="TRYPSIN_DOM"/>
    <property type="match status" value="1"/>
</dbReference>
<protein>
    <recommendedName>
        <fullName evidence="5">Phenoloxidase-activating factor 2</fullName>
    </recommendedName>
    <alternativeName>
        <fullName evidence="6">Prophenoloxidase-activating factor II</fullName>
    </alternativeName>
</protein>
<reference evidence="9 10" key="1">
    <citation type="journal article" date="2007" name="Nature">
        <title>Evolution of genes and genomes on the Drosophila phylogeny.</title>
        <authorList>
            <consortium name="Drosophila 12 Genomes Consortium"/>
            <person name="Clark A.G."/>
            <person name="Eisen M.B."/>
            <person name="Smith D.R."/>
            <person name="Bergman C.M."/>
            <person name="Oliver B."/>
            <person name="Markow T.A."/>
            <person name="Kaufman T.C."/>
            <person name="Kellis M."/>
            <person name="Gelbart W."/>
            <person name="Iyer V.N."/>
            <person name="Pollard D.A."/>
            <person name="Sackton T.B."/>
            <person name="Larracuente A.M."/>
            <person name="Singh N.D."/>
            <person name="Abad J.P."/>
            <person name="Abt D.N."/>
            <person name="Adryan B."/>
            <person name="Aguade M."/>
            <person name="Akashi H."/>
            <person name="Anderson W.W."/>
            <person name="Aquadro C.F."/>
            <person name="Ardell D.H."/>
            <person name="Arguello R."/>
            <person name="Artieri C.G."/>
            <person name="Barbash D.A."/>
            <person name="Barker D."/>
            <person name="Barsanti P."/>
            <person name="Batterham P."/>
            <person name="Batzoglou S."/>
            <person name="Begun D."/>
            <person name="Bhutkar A."/>
            <person name="Blanco E."/>
            <person name="Bosak S.A."/>
            <person name="Bradley R.K."/>
            <person name="Brand A.D."/>
            <person name="Brent M.R."/>
            <person name="Brooks A.N."/>
            <person name="Brown R.H."/>
            <person name="Butlin R.K."/>
            <person name="Caggese C."/>
            <person name="Calvi B.R."/>
            <person name="Bernardo de Carvalho A."/>
            <person name="Caspi A."/>
            <person name="Castrezana S."/>
            <person name="Celniker S.E."/>
            <person name="Chang J.L."/>
            <person name="Chapple C."/>
            <person name="Chatterji S."/>
            <person name="Chinwalla A."/>
            <person name="Civetta A."/>
            <person name="Clifton S.W."/>
            <person name="Comeron J.M."/>
            <person name="Costello J.C."/>
            <person name="Coyne J.A."/>
            <person name="Daub J."/>
            <person name="David R.G."/>
            <person name="Delcher A.L."/>
            <person name="Delehaunty K."/>
            <person name="Do C.B."/>
            <person name="Ebling H."/>
            <person name="Edwards K."/>
            <person name="Eickbush T."/>
            <person name="Evans J.D."/>
            <person name="Filipski A."/>
            <person name="Findeiss S."/>
            <person name="Freyhult E."/>
            <person name="Fulton L."/>
            <person name="Fulton R."/>
            <person name="Garcia A.C."/>
            <person name="Gardiner A."/>
            <person name="Garfield D.A."/>
            <person name="Garvin B.E."/>
            <person name="Gibson G."/>
            <person name="Gilbert D."/>
            <person name="Gnerre S."/>
            <person name="Godfrey J."/>
            <person name="Good R."/>
            <person name="Gotea V."/>
            <person name="Gravely B."/>
            <person name="Greenberg A.J."/>
            <person name="Griffiths-Jones S."/>
            <person name="Gross S."/>
            <person name="Guigo R."/>
            <person name="Gustafson E.A."/>
            <person name="Haerty W."/>
            <person name="Hahn M.W."/>
            <person name="Halligan D.L."/>
            <person name="Halpern A.L."/>
            <person name="Halter G.M."/>
            <person name="Han M.V."/>
            <person name="Heger A."/>
            <person name="Hillier L."/>
            <person name="Hinrichs A.S."/>
            <person name="Holmes I."/>
            <person name="Hoskins R.A."/>
            <person name="Hubisz M.J."/>
            <person name="Hultmark D."/>
            <person name="Huntley M.A."/>
            <person name="Jaffe D.B."/>
            <person name="Jagadeeshan S."/>
            <person name="Jeck W.R."/>
            <person name="Johnson J."/>
            <person name="Jones C.D."/>
            <person name="Jordan W.C."/>
            <person name="Karpen G.H."/>
            <person name="Kataoka E."/>
            <person name="Keightley P.D."/>
            <person name="Kheradpour P."/>
            <person name="Kirkness E.F."/>
            <person name="Koerich L.B."/>
            <person name="Kristiansen K."/>
            <person name="Kudrna D."/>
            <person name="Kulathinal R.J."/>
            <person name="Kumar S."/>
            <person name="Kwok R."/>
            <person name="Lander E."/>
            <person name="Langley C.H."/>
            <person name="Lapoint R."/>
            <person name="Lazzaro B.P."/>
            <person name="Lee S.J."/>
            <person name="Levesque L."/>
            <person name="Li R."/>
            <person name="Lin C.F."/>
            <person name="Lin M.F."/>
            <person name="Lindblad-Toh K."/>
            <person name="Llopart A."/>
            <person name="Long M."/>
            <person name="Low L."/>
            <person name="Lozovsky E."/>
            <person name="Lu J."/>
            <person name="Luo M."/>
            <person name="Machado C.A."/>
            <person name="Makalowski W."/>
            <person name="Marzo M."/>
            <person name="Matsuda M."/>
            <person name="Matzkin L."/>
            <person name="McAllister B."/>
            <person name="McBride C.S."/>
            <person name="McKernan B."/>
            <person name="McKernan K."/>
            <person name="Mendez-Lago M."/>
            <person name="Minx P."/>
            <person name="Mollenhauer M.U."/>
            <person name="Montooth K."/>
            <person name="Mount S.M."/>
            <person name="Mu X."/>
            <person name="Myers E."/>
            <person name="Negre B."/>
            <person name="Newfeld S."/>
            <person name="Nielsen R."/>
            <person name="Noor M.A."/>
            <person name="O'Grady P."/>
            <person name="Pachter L."/>
            <person name="Papaceit M."/>
            <person name="Parisi M.J."/>
            <person name="Parisi M."/>
            <person name="Parts L."/>
            <person name="Pedersen J.S."/>
            <person name="Pesole G."/>
            <person name="Phillippy A.M."/>
            <person name="Ponting C.P."/>
            <person name="Pop M."/>
            <person name="Porcelli D."/>
            <person name="Powell J.R."/>
            <person name="Prohaska S."/>
            <person name="Pruitt K."/>
            <person name="Puig M."/>
            <person name="Quesneville H."/>
            <person name="Ram K.R."/>
            <person name="Rand D."/>
            <person name="Rasmussen M.D."/>
            <person name="Reed L.K."/>
            <person name="Reenan R."/>
            <person name="Reily A."/>
            <person name="Remington K.A."/>
            <person name="Rieger T.T."/>
            <person name="Ritchie M.G."/>
            <person name="Robin C."/>
            <person name="Rogers Y.H."/>
            <person name="Rohde C."/>
            <person name="Rozas J."/>
            <person name="Rubenfield M.J."/>
            <person name="Ruiz A."/>
            <person name="Russo S."/>
            <person name="Salzberg S.L."/>
            <person name="Sanchez-Gracia A."/>
            <person name="Saranga D.J."/>
            <person name="Sato H."/>
            <person name="Schaeffer S.W."/>
            <person name="Schatz M.C."/>
            <person name="Schlenke T."/>
            <person name="Schwartz R."/>
            <person name="Segarra C."/>
            <person name="Singh R.S."/>
            <person name="Sirot L."/>
            <person name="Sirota M."/>
            <person name="Sisneros N.B."/>
            <person name="Smith C.D."/>
            <person name="Smith T.F."/>
            <person name="Spieth J."/>
            <person name="Stage D.E."/>
            <person name="Stark A."/>
            <person name="Stephan W."/>
            <person name="Strausberg R.L."/>
            <person name="Strempel S."/>
            <person name="Sturgill D."/>
            <person name="Sutton G."/>
            <person name="Sutton G.G."/>
            <person name="Tao W."/>
            <person name="Teichmann S."/>
            <person name="Tobari Y.N."/>
            <person name="Tomimura Y."/>
            <person name="Tsolas J.M."/>
            <person name="Valente V.L."/>
            <person name="Venter E."/>
            <person name="Venter J.C."/>
            <person name="Vicario S."/>
            <person name="Vieira F.G."/>
            <person name="Vilella A.J."/>
            <person name="Villasante A."/>
            <person name="Walenz B."/>
            <person name="Wang J."/>
            <person name="Wasserman M."/>
            <person name="Watts T."/>
            <person name="Wilson D."/>
            <person name="Wilson R.K."/>
            <person name="Wing R.A."/>
            <person name="Wolfner M.F."/>
            <person name="Wong A."/>
            <person name="Wong G.K."/>
            <person name="Wu C.I."/>
            <person name="Wu G."/>
            <person name="Yamamoto D."/>
            <person name="Yang H.P."/>
            <person name="Yang S.P."/>
            <person name="Yorke J.A."/>
            <person name="Yoshida K."/>
            <person name="Zdobnov E."/>
            <person name="Zhang P."/>
            <person name="Zhang Y."/>
            <person name="Zimin A.V."/>
            <person name="Baldwin J."/>
            <person name="Abdouelleil A."/>
            <person name="Abdulkadir J."/>
            <person name="Abebe A."/>
            <person name="Abera B."/>
            <person name="Abreu J."/>
            <person name="Acer S.C."/>
            <person name="Aftuck L."/>
            <person name="Alexander A."/>
            <person name="An P."/>
            <person name="Anderson E."/>
            <person name="Anderson S."/>
            <person name="Arachi H."/>
            <person name="Azer M."/>
            <person name="Bachantsang P."/>
            <person name="Barry A."/>
            <person name="Bayul T."/>
            <person name="Berlin A."/>
            <person name="Bessette D."/>
            <person name="Bloom T."/>
            <person name="Blye J."/>
            <person name="Boguslavskiy L."/>
            <person name="Bonnet C."/>
            <person name="Boukhgalter B."/>
            <person name="Bourzgui I."/>
            <person name="Brown A."/>
            <person name="Cahill P."/>
            <person name="Channer S."/>
            <person name="Cheshatsang Y."/>
            <person name="Chuda L."/>
            <person name="Citroen M."/>
            <person name="Collymore A."/>
            <person name="Cooke P."/>
            <person name="Costello M."/>
            <person name="D'Aco K."/>
            <person name="Daza R."/>
            <person name="De Haan G."/>
            <person name="DeGray S."/>
            <person name="DeMaso C."/>
            <person name="Dhargay N."/>
            <person name="Dooley K."/>
            <person name="Dooley E."/>
            <person name="Doricent M."/>
            <person name="Dorje P."/>
            <person name="Dorjee K."/>
            <person name="Dupes A."/>
            <person name="Elong R."/>
            <person name="Falk J."/>
            <person name="Farina A."/>
            <person name="Faro S."/>
            <person name="Ferguson D."/>
            <person name="Fisher S."/>
            <person name="Foley C.D."/>
            <person name="Franke A."/>
            <person name="Friedrich D."/>
            <person name="Gadbois L."/>
            <person name="Gearin G."/>
            <person name="Gearin C.R."/>
            <person name="Giannoukos G."/>
            <person name="Goode T."/>
            <person name="Graham J."/>
            <person name="Grandbois E."/>
            <person name="Grewal S."/>
            <person name="Gyaltsen K."/>
            <person name="Hafez N."/>
            <person name="Hagos B."/>
            <person name="Hall J."/>
            <person name="Henson C."/>
            <person name="Hollinger A."/>
            <person name="Honan T."/>
            <person name="Huard M.D."/>
            <person name="Hughes L."/>
            <person name="Hurhula B."/>
            <person name="Husby M.E."/>
            <person name="Kamat A."/>
            <person name="Kanga B."/>
            <person name="Kashin S."/>
            <person name="Khazanovich D."/>
            <person name="Kisner P."/>
            <person name="Lance K."/>
            <person name="Lara M."/>
            <person name="Lee W."/>
            <person name="Lennon N."/>
            <person name="Letendre F."/>
            <person name="LeVine R."/>
            <person name="Lipovsky A."/>
            <person name="Liu X."/>
            <person name="Liu J."/>
            <person name="Liu S."/>
            <person name="Lokyitsang T."/>
            <person name="Lokyitsang Y."/>
            <person name="Lubonja R."/>
            <person name="Lui A."/>
            <person name="MacDonald P."/>
            <person name="Magnisalis V."/>
            <person name="Maru K."/>
            <person name="Matthews C."/>
            <person name="McCusker W."/>
            <person name="McDonough S."/>
            <person name="Mehta T."/>
            <person name="Meldrim J."/>
            <person name="Meneus L."/>
            <person name="Mihai O."/>
            <person name="Mihalev A."/>
            <person name="Mihova T."/>
            <person name="Mittelman R."/>
            <person name="Mlenga V."/>
            <person name="Montmayeur A."/>
            <person name="Mulrain L."/>
            <person name="Navidi A."/>
            <person name="Naylor J."/>
            <person name="Negash T."/>
            <person name="Nguyen T."/>
            <person name="Nguyen N."/>
            <person name="Nicol R."/>
            <person name="Norbu C."/>
            <person name="Norbu N."/>
            <person name="Novod N."/>
            <person name="O'Neill B."/>
            <person name="Osman S."/>
            <person name="Markiewicz E."/>
            <person name="Oyono O.L."/>
            <person name="Patti C."/>
            <person name="Phunkhang P."/>
            <person name="Pierre F."/>
            <person name="Priest M."/>
            <person name="Raghuraman S."/>
            <person name="Rege F."/>
            <person name="Reyes R."/>
            <person name="Rise C."/>
            <person name="Rogov P."/>
            <person name="Ross K."/>
            <person name="Ryan E."/>
            <person name="Settipalli S."/>
            <person name="Shea T."/>
            <person name="Sherpa N."/>
            <person name="Shi L."/>
            <person name="Shih D."/>
            <person name="Sparrow T."/>
            <person name="Spaulding J."/>
            <person name="Stalker J."/>
            <person name="Stange-Thomann N."/>
            <person name="Stavropoulos S."/>
            <person name="Stone C."/>
            <person name="Strader C."/>
            <person name="Tesfaye S."/>
            <person name="Thomson T."/>
            <person name="Thoulutsang Y."/>
            <person name="Thoulutsang D."/>
            <person name="Topham K."/>
            <person name="Topping I."/>
            <person name="Tsamla T."/>
            <person name="Vassiliev H."/>
            <person name="Vo A."/>
            <person name="Wangchuk T."/>
            <person name="Wangdi T."/>
            <person name="Weiand M."/>
            <person name="Wilkinson J."/>
            <person name="Wilson A."/>
            <person name="Yadav S."/>
            <person name="Young G."/>
            <person name="Yu Q."/>
            <person name="Zembek L."/>
            <person name="Zhong D."/>
            <person name="Zimmer A."/>
            <person name="Zwirko Z."/>
            <person name="Jaffe D.B."/>
            <person name="Alvarez P."/>
            <person name="Brockman W."/>
            <person name="Butler J."/>
            <person name="Chin C."/>
            <person name="Gnerre S."/>
            <person name="Grabherr M."/>
            <person name="Kleber M."/>
            <person name="Mauceli E."/>
            <person name="MacCallum I."/>
        </authorList>
    </citation>
    <scope>NUCLEOTIDE SEQUENCE [LARGE SCALE GENOMIC DNA]</scope>
    <source>
        <strain evidence="10">Tucson 15010-1051.87</strain>
    </source>
</reference>
<dbReference type="GO" id="GO:0006508">
    <property type="term" value="P:proteolysis"/>
    <property type="evidence" value="ECO:0007669"/>
    <property type="project" value="InterPro"/>
</dbReference>
<comment type="subcellular location">
    <subcellularLocation>
        <location evidence="1">Secreted</location>
    </subcellularLocation>
</comment>
<evidence type="ECO:0000256" key="4">
    <source>
        <dbReference type="ARBA" id="ARBA00024195"/>
    </source>
</evidence>
<accession>B4M8U8</accession>
<keyword evidence="9" id="KW-0378">Hydrolase</keyword>
<dbReference type="Pfam" id="PF18322">
    <property type="entry name" value="CLIP_1"/>
    <property type="match status" value="1"/>
</dbReference>
<evidence type="ECO:0000256" key="1">
    <source>
        <dbReference type="ARBA" id="ARBA00004613"/>
    </source>
</evidence>
<evidence type="ECO:0000313" key="10">
    <source>
        <dbReference type="Proteomes" id="UP000008792"/>
    </source>
</evidence>
<dbReference type="InterPro" id="IPR051487">
    <property type="entry name" value="Ser/Thr_Proteases_Immune/Dev"/>
</dbReference>
<dbReference type="HOGENOM" id="CLU_006842_0_3_1"/>
<feature type="chain" id="PRO_5006457715" description="Phenoloxidase-activating factor 2" evidence="7">
    <location>
        <begin position="27"/>
        <end position="372"/>
    </location>
</feature>
<sequence>MGNPFVTFRFSICFFLVSVLLGSTKAESAPVSKAKSCGYNMECTPRYLCDKTNTVIKDGRALIDFRTAVFSRKGAQVCDWSEVCCALADKKSVPEEEYISRGCGYSNPKGVRITIENGDNNESQFGQFPWMVAILKEDCSSSQCTYVVLGGGSLLAPNVVVTVAHILHRGSVSNLMVRAGEWDMLSKAEALPHEDRKVATKIIHESFNVETGYNDIALLLLSEPFKLNEHIDTVCLPGRQLLVDSSRCLVTGWGKRNFQDPDYPHLLKKIEMPLVNHAKCQAQLRNTRLGPYYELHSSFVCAGGEKDKDACFGDGGGPLICPMSSLSTRYKLVGIVVGGLDCGNENVPGLYANINMLQPWIEAKLKQFTIAI</sequence>
<dbReference type="InterPro" id="IPR041515">
    <property type="entry name" value="PPAF-2-like_Clip"/>
</dbReference>
<dbReference type="AlphaFoldDB" id="B4M8U8"/>
<dbReference type="SMR" id="B4M8U8"/>
<feature type="signal peptide" evidence="7">
    <location>
        <begin position="1"/>
        <end position="26"/>
    </location>
</feature>
<dbReference type="FunFam" id="2.40.10.10:FF:000038">
    <property type="entry name" value="Serine protease"/>
    <property type="match status" value="1"/>
</dbReference>
<dbReference type="InParanoid" id="B4M8U8"/>
<dbReference type="STRING" id="7244.B4M8U8"/>
<dbReference type="EMBL" id="CH940654">
    <property type="protein sequence ID" value="EDW57624.2"/>
    <property type="molecule type" value="Genomic_DNA"/>
</dbReference>
<comment type="similarity">
    <text evidence="4">Belongs to the peptidase S1 family. CLIP subfamily.</text>
</comment>
<dbReference type="Proteomes" id="UP000008792">
    <property type="component" value="Unassembled WGS sequence"/>
</dbReference>
<dbReference type="PRINTS" id="PR00722">
    <property type="entry name" value="CHYMOTRYPSIN"/>
</dbReference>
<evidence type="ECO:0000256" key="2">
    <source>
        <dbReference type="ARBA" id="ARBA00022525"/>
    </source>
</evidence>
<dbReference type="Pfam" id="PF00089">
    <property type="entry name" value="Trypsin"/>
    <property type="match status" value="1"/>
</dbReference>
<dbReference type="GO" id="GO:0005576">
    <property type="term" value="C:extracellular region"/>
    <property type="evidence" value="ECO:0007669"/>
    <property type="project" value="UniProtKB-SubCell"/>
</dbReference>
<dbReference type="SUPFAM" id="SSF50494">
    <property type="entry name" value="Trypsin-like serine proteases"/>
    <property type="match status" value="1"/>
</dbReference>
<dbReference type="Gene3D" id="2.40.10.10">
    <property type="entry name" value="Trypsin-like serine proteases"/>
    <property type="match status" value="2"/>
</dbReference>
<dbReference type="SMART" id="SM00020">
    <property type="entry name" value="Tryp_SPc"/>
    <property type="match status" value="1"/>
</dbReference>
<dbReference type="GO" id="GO:0004252">
    <property type="term" value="F:serine-type endopeptidase activity"/>
    <property type="evidence" value="ECO:0007669"/>
    <property type="project" value="InterPro"/>
</dbReference>
<name>B4M8U8_DROVI</name>
<dbReference type="OrthoDB" id="6261922at2759"/>
<feature type="domain" description="Peptidase S1" evidence="8">
    <location>
        <begin position="115"/>
        <end position="366"/>
    </location>
</feature>
<dbReference type="InterPro" id="IPR001254">
    <property type="entry name" value="Trypsin_dom"/>
</dbReference>
<evidence type="ECO:0000256" key="3">
    <source>
        <dbReference type="ARBA" id="ARBA00023157"/>
    </source>
</evidence>
<evidence type="ECO:0000259" key="8">
    <source>
        <dbReference type="PROSITE" id="PS50240"/>
    </source>
</evidence>
<dbReference type="InterPro" id="IPR043504">
    <property type="entry name" value="Peptidase_S1_PA_chymotrypsin"/>
</dbReference>
<evidence type="ECO:0000256" key="6">
    <source>
        <dbReference type="ARBA" id="ARBA00076468"/>
    </source>
</evidence>
<keyword evidence="7" id="KW-0732">Signal</keyword>
<keyword evidence="3" id="KW-1015">Disulfide bond</keyword>
<dbReference type="PANTHER" id="PTHR24256">
    <property type="entry name" value="TRYPTASE-RELATED"/>
    <property type="match status" value="1"/>
</dbReference>
<dbReference type="InterPro" id="IPR009003">
    <property type="entry name" value="Peptidase_S1_PA"/>
</dbReference>
<dbReference type="InterPro" id="IPR001314">
    <property type="entry name" value="Peptidase_S1A"/>
</dbReference>
<dbReference type="CDD" id="cd00190">
    <property type="entry name" value="Tryp_SPc"/>
    <property type="match status" value="1"/>
</dbReference>
<dbReference type="eggNOG" id="KOG3627">
    <property type="taxonomic scope" value="Eukaryota"/>
</dbReference>
<organism evidence="9 10">
    <name type="scientific">Drosophila virilis</name>
    <name type="common">Fruit fly</name>
    <dbReference type="NCBI Taxonomy" id="7244"/>
    <lineage>
        <taxon>Eukaryota</taxon>
        <taxon>Metazoa</taxon>
        <taxon>Ecdysozoa</taxon>
        <taxon>Arthropoda</taxon>
        <taxon>Hexapoda</taxon>
        <taxon>Insecta</taxon>
        <taxon>Pterygota</taxon>
        <taxon>Neoptera</taxon>
        <taxon>Endopterygota</taxon>
        <taxon>Diptera</taxon>
        <taxon>Brachycera</taxon>
        <taxon>Muscomorpha</taxon>
        <taxon>Ephydroidea</taxon>
        <taxon>Drosophilidae</taxon>
        <taxon>Drosophila</taxon>
    </lineage>
</organism>
<keyword evidence="2" id="KW-0964">Secreted</keyword>
<evidence type="ECO:0000313" key="9">
    <source>
        <dbReference type="EMBL" id="EDW57624.2"/>
    </source>
</evidence>